<protein>
    <submittedName>
        <fullName evidence="3">Predicted RNA-binding protein, contains TRAM domain</fullName>
    </submittedName>
</protein>
<dbReference type="Proteomes" id="UP000186914">
    <property type="component" value="Unassembled WGS sequence"/>
</dbReference>
<feature type="compositionally biased region" description="Basic and acidic residues" evidence="1">
    <location>
        <begin position="61"/>
        <end position="79"/>
    </location>
</feature>
<evidence type="ECO:0000313" key="4">
    <source>
        <dbReference type="Proteomes" id="UP000186914"/>
    </source>
</evidence>
<organism evidence="3 4">
    <name type="scientific">Haladaptatus litoreus</name>
    <dbReference type="NCBI Taxonomy" id="553468"/>
    <lineage>
        <taxon>Archaea</taxon>
        <taxon>Methanobacteriati</taxon>
        <taxon>Methanobacteriota</taxon>
        <taxon>Stenosarchaea group</taxon>
        <taxon>Halobacteria</taxon>
        <taxon>Halobacteriales</taxon>
        <taxon>Haladaptataceae</taxon>
        <taxon>Haladaptatus</taxon>
    </lineage>
</organism>
<proteinExistence type="predicted"/>
<dbReference type="InterPro" id="IPR002792">
    <property type="entry name" value="TRAM_dom"/>
</dbReference>
<feature type="region of interest" description="Disordered" evidence="1">
    <location>
        <begin position="52"/>
        <end position="87"/>
    </location>
</feature>
<name>A0A1N7EIU8_9EURY</name>
<dbReference type="SUPFAM" id="SSF50249">
    <property type="entry name" value="Nucleic acid-binding proteins"/>
    <property type="match status" value="1"/>
</dbReference>
<dbReference type="Gene3D" id="2.40.50.140">
    <property type="entry name" value="Nucleic acid-binding proteins"/>
    <property type="match status" value="1"/>
</dbReference>
<dbReference type="PROSITE" id="PS50926">
    <property type="entry name" value="TRAM"/>
    <property type="match status" value="1"/>
</dbReference>
<feature type="domain" description="TRAM" evidence="2">
    <location>
        <begin position="69"/>
        <end position="128"/>
    </location>
</feature>
<evidence type="ECO:0000256" key="1">
    <source>
        <dbReference type="SAM" id="MobiDB-lite"/>
    </source>
</evidence>
<gene>
    <name evidence="3" type="ORF">SAMN05421858_4283</name>
</gene>
<evidence type="ECO:0000259" key="2">
    <source>
        <dbReference type="PROSITE" id="PS50926"/>
    </source>
</evidence>
<evidence type="ECO:0000313" key="3">
    <source>
        <dbReference type="EMBL" id="SIR87898.1"/>
    </source>
</evidence>
<dbReference type="AlphaFoldDB" id="A0A1N7EIU8"/>
<dbReference type="OrthoDB" id="28569at2157"/>
<dbReference type="InterPro" id="IPR012340">
    <property type="entry name" value="NA-bd_OB-fold"/>
</dbReference>
<dbReference type="RefSeq" id="WP_076432446.1">
    <property type="nucleotide sequence ID" value="NZ_FTNO01000006.1"/>
</dbReference>
<keyword evidence="4" id="KW-1185">Reference proteome</keyword>
<dbReference type="Pfam" id="PF01938">
    <property type="entry name" value="TRAM"/>
    <property type="match status" value="1"/>
</dbReference>
<dbReference type="EMBL" id="FTNO01000006">
    <property type="protein sequence ID" value="SIR87898.1"/>
    <property type="molecule type" value="Genomic_DNA"/>
</dbReference>
<sequence length="134" mass="14857">MEIPDELLCLFSECIEEQKETYTIMVPKEELTDGVIQENGTYRVALIKPASNATDSVESTQPHDDSGPPVEEGERRNVEIEGIGDQGDGIAKVERGYIVIVPDTEQHERVGIEITDVTPTVAFAEVVDRELENE</sequence>
<accession>A0A1N7EIU8</accession>
<reference evidence="4" key="1">
    <citation type="submission" date="2017-01" db="EMBL/GenBank/DDBJ databases">
        <authorList>
            <person name="Varghese N."/>
            <person name="Submissions S."/>
        </authorList>
    </citation>
    <scope>NUCLEOTIDE SEQUENCE [LARGE SCALE GENOMIC DNA]</scope>
    <source>
        <strain evidence="4">CGMCC 1.7737</strain>
    </source>
</reference>